<feature type="transmembrane region" description="Helical" evidence="2">
    <location>
        <begin position="21"/>
        <end position="40"/>
    </location>
</feature>
<evidence type="ECO:0000313" key="4">
    <source>
        <dbReference type="EMBL" id="SUZ54862.1"/>
    </source>
</evidence>
<accession>A0A381NJR4</accession>
<gene>
    <name evidence="4" type="ORF">METZ01_LOCUS7716</name>
</gene>
<evidence type="ECO:0000256" key="1">
    <source>
        <dbReference type="SAM" id="MobiDB-lite"/>
    </source>
</evidence>
<feature type="compositionally biased region" description="Basic and acidic residues" evidence="1">
    <location>
        <begin position="1425"/>
        <end position="1435"/>
    </location>
</feature>
<evidence type="ECO:0000256" key="2">
    <source>
        <dbReference type="SAM" id="Phobius"/>
    </source>
</evidence>
<keyword evidence="2" id="KW-0472">Membrane</keyword>
<evidence type="ECO:0000259" key="3">
    <source>
        <dbReference type="Pfam" id="PF13229"/>
    </source>
</evidence>
<protein>
    <recommendedName>
        <fullName evidence="3">Right handed beta helix domain-containing protein</fullName>
    </recommendedName>
</protein>
<name>A0A381NJR4_9ZZZZ</name>
<feature type="transmembrane region" description="Helical" evidence="2">
    <location>
        <begin position="1358"/>
        <end position="1382"/>
    </location>
</feature>
<keyword evidence="2" id="KW-0812">Transmembrane</keyword>
<dbReference type="Pfam" id="PF13229">
    <property type="entry name" value="Beta_helix"/>
    <property type="match status" value="1"/>
</dbReference>
<proteinExistence type="predicted"/>
<dbReference type="EMBL" id="UINC01000411">
    <property type="protein sequence ID" value="SUZ54862.1"/>
    <property type="molecule type" value="Genomic_DNA"/>
</dbReference>
<feature type="domain" description="Right handed beta helix" evidence="3">
    <location>
        <begin position="300"/>
        <end position="428"/>
    </location>
</feature>
<reference evidence="4" key="1">
    <citation type="submission" date="2018-05" db="EMBL/GenBank/DDBJ databases">
        <authorList>
            <person name="Lanie J.A."/>
            <person name="Ng W.-L."/>
            <person name="Kazmierczak K.M."/>
            <person name="Andrzejewski T.M."/>
            <person name="Davidsen T.M."/>
            <person name="Wayne K.J."/>
            <person name="Tettelin H."/>
            <person name="Glass J.I."/>
            <person name="Rusch D."/>
            <person name="Podicherti R."/>
            <person name="Tsui H.-C.T."/>
            <person name="Winkler M.E."/>
        </authorList>
    </citation>
    <scope>NUCLEOTIDE SEQUENCE</scope>
</reference>
<organism evidence="4">
    <name type="scientific">marine metagenome</name>
    <dbReference type="NCBI Taxonomy" id="408172"/>
    <lineage>
        <taxon>unclassified sequences</taxon>
        <taxon>metagenomes</taxon>
        <taxon>ecological metagenomes</taxon>
    </lineage>
</organism>
<sequence>MIKSIPDSPQCMASGERVRSHFLVMLMLTSLFVALVGPAAPVSANNETTSGTIVGTETWSGTHTLSGDVVIASGAKLIIQPGTTVLFPNGTHLDVRGNLCAGVSNCGASGNANSAQRITLRWTDPANESAIGECYGMTHGNQQIWIEDPSCYEGVLIRNTIDLSQTGLSHIVIDGAWGIPYYIPTALQFRYGAMVIDGAAPVLTEIEFTNINTTSLLTTNLAQPRLLGGEYTVGTDDASDVRGSAIQIYGSGTPVTPLILQSPDFIGTNVGCSRQAPSRPAVWAEDTFIDIDSASVAGDYGISMRHSSGTISNSEFNVNCNGIDINSRKSISNVDFSIEVAANEITTAEGAPITVFQGGLANIVGNELEGASESSGIAIESSDVVIHNNDIGPVDGWNGLWLIGSFDVIAENNTFHDIAREVIRAGAYGNSAPAPSASRIYLANNSLSTDGAGVCSDTKYDAWGGGEYTCPVVHAYRAGVSMYDNTINVPGTSDADGIRAVGALLDIQRNTFNVPGTGAVVTKYDNGNAGSQDFGTLGFFSQNTWSGVGMTYNVSDSAITVQSEYIPSPPPGEYPVQLVWSDQEAWPANQFQTSIIPTDVKECPNCADFTPRGFPLAVNMDNNSTTFTFANLSNLDRAKIHIETQPTPYAVQVRRAEMVRFQTLVGGQPVEDANVLIEDALGNDLYSLYTQSNGHTPWVALPSDFHLDIRGLGGGDNPDGFADDEYEDSCFDGIDNDGDLTVDADDEDCDHLAGTRELSRYYYTAYKFGSGFARSDFTLSDTTLQDTINLANLAPSVSVTQLDGHSYRRVVNLTGSAHDGQLAGIYATDELAQWDQGGYVHEVQIKDPFTSEWSTAGLAVDTSGMAEGQVTKTNRPFSSWYYQIDMSGREEGDYVFEFRAFDGIDYSPIIYRMIKLNVQAPTISVTSPSSFSTHSEDTVTFEGTAFDHYGCPIQCSSDIQDIYFHIQGPDFDVTTSAWTGGISVGQDWSWTWDFSGLPREIATYTFTVWASDTDFCQGFVDECEPVVLTLTIDNLNSYPFISVITPYDGQRLSVSTETVFEGVARDNDGSVSRVDFEIKDVTNNYLLVLSDSISDFAPNGAWSLEWDSTNLAHNMQYLVRFRSYDGFDYSDWAEMLIVADNPPDAGNNQPTFDSTDWPDEITLYCEIDSQSQDRCTRVEINLLDFFNDIDPGQDLSLSVYDDETRTSDDHFGIVINVGFDGMATYNPVSMFFYDIDMATWTLENVVFVATDTHGSKINSNPITFTVVGLQFLITPPEDTTISEDGMAVFTGIGLPGKTVSVNIAGNTVDNTVVGEDSAWSLEIPASRIDGTATPVFKYGGNEFESASITVSGSSGGGMGMGSIIIIVLVLIAVIGGLVYFFVEFEEEEDEQLDGTSEAKQDSDEEEDTYAWAKEAGITEEPEMEPESRLQKHDDQPGWLWDPDNEEWVPDPDHSDA</sequence>
<dbReference type="InterPro" id="IPR039448">
    <property type="entry name" value="Beta_helix"/>
</dbReference>
<keyword evidence="2" id="KW-1133">Transmembrane helix</keyword>
<dbReference type="Pfam" id="PF17957">
    <property type="entry name" value="Big_7"/>
    <property type="match status" value="1"/>
</dbReference>
<feature type="region of interest" description="Disordered" evidence="1">
    <location>
        <begin position="1389"/>
        <end position="1456"/>
    </location>
</feature>